<dbReference type="AlphaFoldDB" id="A0A177AK37"/>
<dbReference type="GeneID" id="36283787"/>
<dbReference type="Proteomes" id="UP000077154">
    <property type="component" value="Unassembled WGS sequence"/>
</dbReference>
<dbReference type="EMBL" id="KV441387">
    <property type="protein sequence ID" value="OAF62449.1"/>
    <property type="molecule type" value="Genomic_DNA"/>
</dbReference>
<dbReference type="Gene3D" id="3.60.130.30">
    <property type="match status" value="1"/>
</dbReference>
<reference evidence="1" key="1">
    <citation type="submission" date="2016-03" db="EMBL/GenBank/DDBJ databases">
        <title>Updated assembly of Pseudogymnoascus destructans, the fungus causing white-nose syndrome of bats.</title>
        <authorList>
            <person name="Palmer J.M."/>
            <person name="Drees K.P."/>
            <person name="Foster J.T."/>
            <person name="Lindner D.L."/>
        </authorList>
    </citation>
    <scope>NUCLEOTIDE SEQUENCE [LARGE SCALE GENOMIC DNA]</scope>
    <source>
        <strain evidence="1">20631-21</strain>
    </source>
</reference>
<accession>A0A177AK37</accession>
<evidence type="ECO:0000313" key="1">
    <source>
        <dbReference type="EMBL" id="OAF62449.1"/>
    </source>
</evidence>
<proteinExistence type="predicted"/>
<dbReference type="RefSeq" id="XP_024327721.1">
    <property type="nucleotide sequence ID" value="XM_024464381.1"/>
</dbReference>
<gene>
    <name evidence="1" type="ORF">VC83_00694</name>
</gene>
<organism evidence="1">
    <name type="scientific">Pseudogymnoascus destructans</name>
    <dbReference type="NCBI Taxonomy" id="655981"/>
    <lineage>
        <taxon>Eukaryota</taxon>
        <taxon>Fungi</taxon>
        <taxon>Dikarya</taxon>
        <taxon>Ascomycota</taxon>
        <taxon>Pezizomycotina</taxon>
        <taxon>Leotiomycetes</taxon>
        <taxon>Thelebolales</taxon>
        <taxon>Thelebolaceae</taxon>
        <taxon>Pseudogymnoascus</taxon>
    </lineage>
</organism>
<name>A0A177AK37_9PEZI</name>
<protein>
    <submittedName>
        <fullName evidence="1">Uncharacterized protein</fullName>
    </submittedName>
</protein>
<sequence length="263" mass="30241">MSWIMDKDQHESRLNHLLQTGAFRDAKLPLGQSRRQFAHRALKRWYKFNEGCDIITAERTWRQLKADMKGYDLPAPDPKALVSYHSIPSTPQTHLVLDPHGRILAYKFRVPLNLIATLASSSEQLPPKSVQCQRRGHFECSHFALWADSSPDLMMSSEYQKQLPHSEAFLQANDKLYRWLGHQLRLLSPELYCLYSRVDRHLGPSQHRLGGAWHGTVVNRQIGSSEDLRAHKEWKDWPKGLNAVVFWGDYTGGGLVAYNLGLF</sequence>
<dbReference type="OrthoDB" id="5414467at2759"/>
<dbReference type="VEuPathDB" id="FungiDB:GMDG_06958"/>